<reference evidence="1 2" key="1">
    <citation type="submission" date="2016-10" db="EMBL/GenBank/DDBJ databases">
        <authorList>
            <person name="de Groot N.N."/>
        </authorList>
    </citation>
    <scope>NUCLEOTIDE SEQUENCE [LARGE SCALE GENOMIC DNA]</scope>
    <source>
        <strain evidence="1 2">DSM 2872</strain>
    </source>
</reference>
<dbReference type="Proteomes" id="UP000183469">
    <property type="component" value="Unassembled WGS sequence"/>
</dbReference>
<dbReference type="AlphaFoldDB" id="A0A1H4A6H2"/>
<accession>A0A1H4A6H2</accession>
<evidence type="ECO:0000313" key="2">
    <source>
        <dbReference type="Proteomes" id="UP000183469"/>
    </source>
</evidence>
<protein>
    <submittedName>
        <fullName evidence="1">Uncharacterized protein</fullName>
    </submittedName>
</protein>
<organism evidence="1 2">
    <name type="scientific">Selenomonas ruminantium</name>
    <dbReference type="NCBI Taxonomy" id="971"/>
    <lineage>
        <taxon>Bacteria</taxon>
        <taxon>Bacillati</taxon>
        <taxon>Bacillota</taxon>
        <taxon>Negativicutes</taxon>
        <taxon>Selenomonadales</taxon>
        <taxon>Selenomonadaceae</taxon>
        <taxon>Selenomonas</taxon>
    </lineage>
</organism>
<evidence type="ECO:0000313" key="1">
    <source>
        <dbReference type="EMBL" id="SEA31609.1"/>
    </source>
</evidence>
<proteinExistence type="predicted"/>
<gene>
    <name evidence="1" type="ORF">SAMN05660648_02761</name>
</gene>
<dbReference type="RefSeq" id="WP_074673351.1">
    <property type="nucleotide sequence ID" value="NZ_FNQG01000014.1"/>
</dbReference>
<name>A0A1H4A6H2_SELRU</name>
<sequence length="124" mass="14294">MSLRKTFQKGGELVHIQNYCDSCCGIINFIAQKSLDEDVNEVSLSVEELIEGVRCNNREELFQLIDKTGKLRVKVYISVNNDLKQSVKFPLFNGIDKENDIITFSIHENSVPWLKEFFYNASKD</sequence>
<dbReference type="EMBL" id="FNQG01000014">
    <property type="protein sequence ID" value="SEA31609.1"/>
    <property type="molecule type" value="Genomic_DNA"/>
</dbReference>